<proteinExistence type="predicted"/>
<keyword evidence="1" id="KW-0472">Membrane</keyword>
<dbReference type="RefSeq" id="WP_354616203.1">
    <property type="nucleotide sequence ID" value="NZ_JBEXAE010000007.1"/>
</dbReference>
<keyword evidence="1" id="KW-0812">Transmembrane</keyword>
<evidence type="ECO:0000313" key="3">
    <source>
        <dbReference type="Proteomes" id="UP001549799"/>
    </source>
</evidence>
<protein>
    <submittedName>
        <fullName evidence="2">Uncharacterized protein</fullName>
    </submittedName>
</protein>
<dbReference type="EMBL" id="JBEXAE010000007">
    <property type="protein sequence ID" value="MET6991655.1"/>
    <property type="molecule type" value="Genomic_DNA"/>
</dbReference>
<feature type="transmembrane region" description="Helical" evidence="1">
    <location>
        <begin position="12"/>
        <end position="39"/>
    </location>
</feature>
<evidence type="ECO:0000313" key="2">
    <source>
        <dbReference type="EMBL" id="MET6991655.1"/>
    </source>
</evidence>
<dbReference type="Proteomes" id="UP001549799">
    <property type="component" value="Unassembled WGS sequence"/>
</dbReference>
<accession>A0ABV2SY42</accession>
<organism evidence="2 3">
    <name type="scientific">Sediminicola arcticus</name>
    <dbReference type="NCBI Taxonomy" id="1574308"/>
    <lineage>
        <taxon>Bacteria</taxon>
        <taxon>Pseudomonadati</taxon>
        <taxon>Bacteroidota</taxon>
        <taxon>Flavobacteriia</taxon>
        <taxon>Flavobacteriales</taxon>
        <taxon>Flavobacteriaceae</taxon>
        <taxon>Sediminicola</taxon>
    </lineage>
</organism>
<name>A0ABV2SY42_9FLAO</name>
<reference evidence="2 3" key="1">
    <citation type="submission" date="2024-07" db="EMBL/GenBank/DDBJ databases">
        <title>The genome sequence of type strain Sediminicola arcticus GDMCC 1.2805.</title>
        <authorList>
            <person name="Liu Y."/>
        </authorList>
    </citation>
    <scope>NUCLEOTIDE SEQUENCE [LARGE SCALE GENOMIC DNA]</scope>
    <source>
        <strain evidence="2 3">GDMCC 1.2805</strain>
    </source>
</reference>
<gene>
    <name evidence="2" type="ORF">ABXZ36_13465</name>
</gene>
<comment type="caution">
    <text evidence="2">The sequence shown here is derived from an EMBL/GenBank/DDBJ whole genome shotgun (WGS) entry which is preliminary data.</text>
</comment>
<sequence>MSNKLSRRINGRCIFGFYIFICYLILNTIGFVSLLAHAINGNAVPFPLSTIELSYGHFEEAVPIMFLY</sequence>
<keyword evidence="1" id="KW-1133">Transmembrane helix</keyword>
<keyword evidence="3" id="KW-1185">Reference proteome</keyword>
<evidence type="ECO:0000256" key="1">
    <source>
        <dbReference type="SAM" id="Phobius"/>
    </source>
</evidence>